<name>A0AA40A7E9_9PEZI</name>
<dbReference type="InterPro" id="IPR025714">
    <property type="entry name" value="Methyltranfer_dom"/>
</dbReference>
<gene>
    <name evidence="2" type="ORF">B0H67DRAFT_583119</name>
</gene>
<keyword evidence="3" id="KW-1185">Reference proteome</keyword>
<dbReference type="PANTHER" id="PTHR42912:SF93">
    <property type="entry name" value="N6-ADENOSINE-METHYLTRANSFERASE TMT1A"/>
    <property type="match status" value="1"/>
</dbReference>
<dbReference type="Gene3D" id="3.40.50.150">
    <property type="entry name" value="Vaccinia Virus protein VP39"/>
    <property type="match status" value="1"/>
</dbReference>
<evidence type="ECO:0000313" key="3">
    <source>
        <dbReference type="Proteomes" id="UP001172102"/>
    </source>
</evidence>
<feature type="domain" description="Methyltransferase" evidence="1">
    <location>
        <begin position="37"/>
        <end position="145"/>
    </location>
</feature>
<dbReference type="AlphaFoldDB" id="A0AA40A7E9"/>
<dbReference type="SUPFAM" id="SSF53335">
    <property type="entry name" value="S-adenosyl-L-methionine-dependent methyltransferases"/>
    <property type="match status" value="1"/>
</dbReference>
<protein>
    <submittedName>
        <fullName evidence="2">S-adenosyl-L-methionine-dependent methyltransferase</fullName>
    </submittedName>
</protein>
<dbReference type="GO" id="GO:0008168">
    <property type="term" value="F:methyltransferase activity"/>
    <property type="evidence" value="ECO:0007669"/>
    <property type="project" value="UniProtKB-KW"/>
</dbReference>
<comment type="caution">
    <text evidence="2">The sequence shown here is derived from an EMBL/GenBank/DDBJ whole genome shotgun (WGS) entry which is preliminary data.</text>
</comment>
<accession>A0AA40A7E9</accession>
<keyword evidence="2" id="KW-0489">Methyltransferase</keyword>
<dbReference type="Pfam" id="PF13847">
    <property type="entry name" value="Methyltransf_31"/>
    <property type="match status" value="1"/>
</dbReference>
<keyword evidence="2" id="KW-0808">Transferase</keyword>
<dbReference type="InterPro" id="IPR029063">
    <property type="entry name" value="SAM-dependent_MTases_sf"/>
</dbReference>
<organism evidence="2 3">
    <name type="scientific">Lasiosphaeris hirsuta</name>
    <dbReference type="NCBI Taxonomy" id="260670"/>
    <lineage>
        <taxon>Eukaryota</taxon>
        <taxon>Fungi</taxon>
        <taxon>Dikarya</taxon>
        <taxon>Ascomycota</taxon>
        <taxon>Pezizomycotina</taxon>
        <taxon>Sordariomycetes</taxon>
        <taxon>Sordariomycetidae</taxon>
        <taxon>Sordariales</taxon>
        <taxon>Lasiosphaeriaceae</taxon>
        <taxon>Lasiosphaeris</taxon>
    </lineage>
</organism>
<evidence type="ECO:0000313" key="2">
    <source>
        <dbReference type="EMBL" id="KAK0710640.1"/>
    </source>
</evidence>
<dbReference type="Proteomes" id="UP001172102">
    <property type="component" value="Unassembled WGS sequence"/>
</dbReference>
<dbReference type="GO" id="GO:0032259">
    <property type="term" value="P:methylation"/>
    <property type="evidence" value="ECO:0007669"/>
    <property type="project" value="UniProtKB-KW"/>
</dbReference>
<dbReference type="InterPro" id="IPR050508">
    <property type="entry name" value="Methyltransf_Superfamily"/>
</dbReference>
<dbReference type="PANTHER" id="PTHR42912">
    <property type="entry name" value="METHYLTRANSFERASE"/>
    <property type="match status" value="1"/>
</dbReference>
<sequence length="273" mass="28776">MSEAAKYIHGHAPEVLAAHAWRTAARDAAHLLPHLQSSFSILDVGCGPGTISADLAALVPTGHVTCLEISESALAAARKTCSDRGLTNVSFATGDVTTHLPFPDGAFDVVHAHQVVIHLAQPAAALREMRRVLRPGGVVACKDMVVGSAVWYPPDARLALWAVGIAGTIAEGGADPQMGVRLRAVALEAGFGEGEMECRGSCWAFADREAVGYWGRSWVARLGPGTQLRGKMVRGSYATEQAVDEFVEAVGAWAGEPGAWFGCMHGELLARKT</sequence>
<evidence type="ECO:0000259" key="1">
    <source>
        <dbReference type="Pfam" id="PF13847"/>
    </source>
</evidence>
<dbReference type="EMBL" id="JAUKUA010000005">
    <property type="protein sequence ID" value="KAK0710640.1"/>
    <property type="molecule type" value="Genomic_DNA"/>
</dbReference>
<reference evidence="2" key="1">
    <citation type="submission" date="2023-06" db="EMBL/GenBank/DDBJ databases">
        <title>Genome-scale phylogeny and comparative genomics of the fungal order Sordariales.</title>
        <authorList>
            <consortium name="Lawrence Berkeley National Laboratory"/>
            <person name="Hensen N."/>
            <person name="Bonometti L."/>
            <person name="Westerberg I."/>
            <person name="Brannstrom I.O."/>
            <person name="Guillou S."/>
            <person name="Cros-Aarteil S."/>
            <person name="Calhoun S."/>
            <person name="Haridas S."/>
            <person name="Kuo A."/>
            <person name="Mondo S."/>
            <person name="Pangilinan J."/>
            <person name="Riley R."/>
            <person name="Labutti K."/>
            <person name="Andreopoulos B."/>
            <person name="Lipzen A."/>
            <person name="Chen C."/>
            <person name="Yanf M."/>
            <person name="Daum C."/>
            <person name="Ng V."/>
            <person name="Clum A."/>
            <person name="Steindorff A."/>
            <person name="Ohm R."/>
            <person name="Martin F."/>
            <person name="Silar P."/>
            <person name="Natvig D."/>
            <person name="Lalanne C."/>
            <person name="Gautier V."/>
            <person name="Ament-Velasquez S.L."/>
            <person name="Kruys A."/>
            <person name="Hutchinson M.I."/>
            <person name="Powell A.J."/>
            <person name="Barry K."/>
            <person name="Miller A.N."/>
            <person name="Grigoriev I.V."/>
            <person name="Debuchy R."/>
            <person name="Gladieux P."/>
            <person name="Thoren M.H."/>
            <person name="Johannesson H."/>
        </authorList>
    </citation>
    <scope>NUCLEOTIDE SEQUENCE</scope>
    <source>
        <strain evidence="2">SMH4607-1</strain>
    </source>
</reference>
<dbReference type="CDD" id="cd02440">
    <property type="entry name" value="AdoMet_MTases"/>
    <property type="match status" value="1"/>
</dbReference>
<proteinExistence type="predicted"/>